<sequence>MNNKNNNNYNISIILIMYYPETEKYKFLIYKAPLLRRKTGINRGFIWLRLRRADKFSPSGLRKNWITNKSYIDSAKKGYLFFQECLFLIPFRDQAGIKDKYLVLNT</sequence>
<keyword evidence="1" id="KW-0496">Mitochondrion</keyword>
<accession>A0A3G4R7Q7</accession>
<dbReference type="EMBL" id="MG979071">
    <property type="protein sequence ID" value="AYU58464.1"/>
    <property type="molecule type" value="Genomic_DNA"/>
</dbReference>
<dbReference type="AlphaFoldDB" id="A0A3G4R7Q7"/>
<protein>
    <submittedName>
        <fullName evidence="1">Uncharacterized protein</fullName>
    </submittedName>
</protein>
<proteinExistence type="predicted"/>
<name>A0A3G4R7Q7_9HYPO</name>
<evidence type="ECO:0000313" key="1">
    <source>
        <dbReference type="EMBL" id="AYU58464.1"/>
    </source>
</evidence>
<geneLocation type="mitochondrion" evidence="1"/>
<reference evidence="1" key="2">
    <citation type="journal article" date="2019" name="Wei Sheng Wu Xue Bao">
        <title>Reanalysis of the mitochondrial genome of the nematophagous fungus Hirsutella rhossiliensis.</title>
        <authorList>
            <person name="Yan Q."/>
            <person name="Liu X."/>
            <person name="Zhang Y."/>
        </authorList>
    </citation>
    <scope>NUCLEOTIDE SEQUENCE</scope>
    <source>
        <strain evidence="1">OWVT-1</strain>
    </source>
</reference>
<gene>
    <name evidence="1" type="primary">orf106</name>
</gene>
<organism evidence="1">
    <name type="scientific">Hirsutella rhossiliensis</name>
    <dbReference type="NCBI Taxonomy" id="111463"/>
    <lineage>
        <taxon>Eukaryota</taxon>
        <taxon>Fungi</taxon>
        <taxon>Dikarya</taxon>
        <taxon>Ascomycota</taxon>
        <taxon>Pezizomycotina</taxon>
        <taxon>Sordariomycetes</taxon>
        <taxon>Hypocreomycetidae</taxon>
        <taxon>Hypocreales</taxon>
        <taxon>Ophiocordycipitaceae</taxon>
        <taxon>Hirsutella</taxon>
    </lineage>
</organism>
<reference evidence="1" key="1">
    <citation type="submission" date="2018-02" db="EMBL/GenBank/DDBJ databases">
        <authorList>
            <person name="Zhang Y.-J."/>
        </authorList>
    </citation>
    <scope>NUCLEOTIDE SEQUENCE</scope>
    <source>
        <strain evidence="1">OWVT-1</strain>
    </source>
</reference>